<dbReference type="PANTHER" id="PTHR32282:SF33">
    <property type="entry name" value="PEPTIDOGLYCAN GLYCOSYLTRANSFERASE"/>
    <property type="match status" value="1"/>
</dbReference>
<evidence type="ECO:0000313" key="5">
    <source>
        <dbReference type="EMBL" id="EKO33035.1"/>
    </source>
</evidence>
<gene>
    <name evidence="5" type="ORF">LEP1GSC179_3747</name>
</gene>
<dbReference type="InterPro" id="IPR023346">
    <property type="entry name" value="Lysozyme-like_dom_sf"/>
</dbReference>
<keyword evidence="3" id="KW-0812">Transmembrane</keyword>
<organism evidence="5 6">
    <name type="scientific">Leptospira santarosai str. MOR084</name>
    <dbReference type="NCBI Taxonomy" id="1049984"/>
    <lineage>
        <taxon>Bacteria</taxon>
        <taxon>Pseudomonadati</taxon>
        <taxon>Spirochaetota</taxon>
        <taxon>Spirochaetia</taxon>
        <taxon>Leptospirales</taxon>
        <taxon>Leptospiraceae</taxon>
        <taxon>Leptospira</taxon>
    </lineage>
</organism>
<name>A0A0E2BDM8_9LEPT</name>
<dbReference type="EMBL" id="AHON02000059">
    <property type="protein sequence ID" value="EKO33035.1"/>
    <property type="molecule type" value="Genomic_DNA"/>
</dbReference>
<protein>
    <submittedName>
        <fullName evidence="5">Transglycosylase</fullName>
    </submittedName>
</protein>
<proteinExistence type="predicted"/>
<dbReference type="Gene3D" id="1.10.3810.10">
    <property type="entry name" value="Biosynthetic peptidoglycan transglycosylase-like"/>
    <property type="match status" value="1"/>
</dbReference>
<dbReference type="InterPro" id="IPR036950">
    <property type="entry name" value="PBP_transglycosylase"/>
</dbReference>
<keyword evidence="2" id="KW-0808">Transferase</keyword>
<evidence type="ECO:0000313" key="6">
    <source>
        <dbReference type="Proteomes" id="UP000006329"/>
    </source>
</evidence>
<dbReference type="RefSeq" id="WP_004460452.1">
    <property type="nucleotide sequence ID" value="NZ_AHON02000059.1"/>
</dbReference>
<dbReference type="GO" id="GO:0008955">
    <property type="term" value="F:peptidoglycan glycosyltransferase activity"/>
    <property type="evidence" value="ECO:0007669"/>
    <property type="project" value="TreeGrafter"/>
</dbReference>
<dbReference type="InterPro" id="IPR050396">
    <property type="entry name" value="Glycosyltr_51/Transpeptidase"/>
</dbReference>
<keyword evidence="3" id="KW-1133">Transmembrane helix</keyword>
<dbReference type="Proteomes" id="UP000006329">
    <property type="component" value="Unassembled WGS sequence"/>
</dbReference>
<dbReference type="GeneID" id="29742049"/>
<dbReference type="Pfam" id="PF00912">
    <property type="entry name" value="Transgly"/>
    <property type="match status" value="1"/>
</dbReference>
<dbReference type="SUPFAM" id="SSF53955">
    <property type="entry name" value="Lysozyme-like"/>
    <property type="match status" value="1"/>
</dbReference>
<comment type="caution">
    <text evidence="5">The sequence shown here is derived from an EMBL/GenBank/DDBJ whole genome shotgun (WGS) entry which is preliminary data.</text>
</comment>
<dbReference type="AlphaFoldDB" id="A0A0E2BDM8"/>
<feature type="transmembrane region" description="Helical" evidence="3">
    <location>
        <begin position="12"/>
        <end position="30"/>
    </location>
</feature>
<evidence type="ECO:0000256" key="3">
    <source>
        <dbReference type="SAM" id="Phobius"/>
    </source>
</evidence>
<evidence type="ECO:0000256" key="1">
    <source>
        <dbReference type="ARBA" id="ARBA00004752"/>
    </source>
</evidence>
<reference evidence="5" key="1">
    <citation type="submission" date="2012-10" db="EMBL/GenBank/DDBJ databases">
        <authorList>
            <person name="Harkins D.M."/>
            <person name="Durkin A.S."/>
            <person name="Brinkac L.M."/>
            <person name="Haft D.H."/>
            <person name="Selengut J.D."/>
            <person name="Sanka R."/>
            <person name="DePew J."/>
            <person name="Purushe J."/>
            <person name="Matthias M.A."/>
            <person name="Vinetz J.M."/>
            <person name="Sutton G.G."/>
            <person name="Nierman W.C."/>
            <person name="Fouts D.E."/>
        </authorList>
    </citation>
    <scope>NUCLEOTIDE SEQUENCE [LARGE SCALE GENOMIC DNA]</scope>
    <source>
        <strain evidence="5">MOR084</strain>
    </source>
</reference>
<keyword evidence="6" id="KW-1185">Reference proteome</keyword>
<dbReference type="InterPro" id="IPR001264">
    <property type="entry name" value="Glyco_trans_51"/>
</dbReference>
<evidence type="ECO:0000259" key="4">
    <source>
        <dbReference type="Pfam" id="PF00912"/>
    </source>
</evidence>
<dbReference type="PANTHER" id="PTHR32282">
    <property type="entry name" value="BINDING PROTEIN TRANSPEPTIDASE, PUTATIVE-RELATED"/>
    <property type="match status" value="1"/>
</dbReference>
<accession>A0A0E2BDM8</accession>
<sequence>MDPGFTERKRLFYAFFLKILPIFFASVLICEQFFPERKILAQQDRLVYLPDQKESVPLELEWIRLSEIPEEWILYTVQVEDKRFYSHKGYSIADIHSTFVSSALFFRKMRGASTITQQLARTLFLSREKSLARKWKEIQIASALEDELGKDMILEYYLNCVYWGRGMNGLNWASRYYFKKKPVDLKTNQFKALIQILKKPDAYTREEVISLSRTL</sequence>
<keyword evidence="3" id="KW-0472">Membrane</keyword>
<feature type="domain" description="Glycosyl transferase family 51" evidence="4">
    <location>
        <begin position="59"/>
        <end position="205"/>
    </location>
</feature>
<evidence type="ECO:0000256" key="2">
    <source>
        <dbReference type="ARBA" id="ARBA00022679"/>
    </source>
</evidence>
<comment type="pathway">
    <text evidence="1">Cell wall biogenesis; peptidoglycan biosynthesis.</text>
</comment>